<dbReference type="AlphaFoldDB" id="A0A2G3DYY7"/>
<accession>A0A2G3DYY7</accession>
<name>A0A2G3DYY7_9FIRM</name>
<evidence type="ECO:0000313" key="2">
    <source>
        <dbReference type="Proteomes" id="UP000224563"/>
    </source>
</evidence>
<reference evidence="1 2" key="2">
    <citation type="submission" date="2017-10" db="EMBL/GenBank/DDBJ databases">
        <authorList>
            <person name="Banno H."/>
            <person name="Chua N.-H."/>
        </authorList>
    </citation>
    <scope>NUCLEOTIDE SEQUENCE [LARGE SCALE GENOMIC DNA]</scope>
    <source>
        <strain evidence="1 2">JK623</strain>
    </source>
</reference>
<gene>
    <name evidence="1" type="ORF">CSX02_13300</name>
</gene>
<reference evidence="1 2" key="1">
    <citation type="submission" date="2017-10" db="EMBL/GenBank/DDBJ databases">
        <title>Resolving the taxonomy of Roseburia spp., Eubacterium rectale and Agathobacter spp. through phylogenomic analysis.</title>
        <authorList>
            <person name="Sheridan P.O."/>
            <person name="Walker A.W."/>
            <person name="Duncan S.H."/>
            <person name="Scott K.P."/>
            <person name="Toole P.W.O."/>
            <person name="Luis P."/>
            <person name="Flint H.J."/>
        </authorList>
    </citation>
    <scope>NUCLEOTIDE SEQUENCE [LARGE SCALE GENOMIC DNA]</scope>
    <source>
        <strain evidence="1 2">JK623</strain>
    </source>
</reference>
<dbReference type="EMBL" id="PDYG01000135">
    <property type="protein sequence ID" value="PHU36252.1"/>
    <property type="molecule type" value="Genomic_DNA"/>
</dbReference>
<dbReference type="Pfam" id="PF14070">
    <property type="entry name" value="YjfB_motility"/>
    <property type="match status" value="1"/>
</dbReference>
<dbReference type="InterPro" id="IPR025906">
    <property type="entry name" value="YjfB_motility"/>
</dbReference>
<organism evidence="1 2">
    <name type="scientific">Agathobacter ruminis</name>
    <dbReference type="NCBI Taxonomy" id="1712665"/>
    <lineage>
        <taxon>Bacteria</taxon>
        <taxon>Bacillati</taxon>
        <taxon>Bacillota</taxon>
        <taxon>Clostridia</taxon>
        <taxon>Lachnospirales</taxon>
        <taxon>Lachnospiraceae</taxon>
        <taxon>Agathobacter</taxon>
    </lineage>
</organism>
<evidence type="ECO:0000313" key="1">
    <source>
        <dbReference type="EMBL" id="PHU36252.1"/>
    </source>
</evidence>
<sequence length="71" mass="7768">MRRELMHMNIAPINSALSAVQTATPTSLTGKVSMEMLDKTLESTEKENANLVKMMELSVNPNVGSNFDLSV</sequence>
<keyword evidence="2" id="KW-1185">Reference proteome</keyword>
<protein>
    <submittedName>
        <fullName evidence="1">Putative motility protein</fullName>
    </submittedName>
</protein>
<dbReference type="Proteomes" id="UP000224563">
    <property type="component" value="Unassembled WGS sequence"/>
</dbReference>
<comment type="caution">
    <text evidence="1">The sequence shown here is derived from an EMBL/GenBank/DDBJ whole genome shotgun (WGS) entry which is preliminary data.</text>
</comment>
<proteinExistence type="predicted"/>